<dbReference type="SMART" id="SM00257">
    <property type="entry name" value="LysM"/>
    <property type="match status" value="3"/>
</dbReference>
<evidence type="ECO:0000313" key="5">
    <source>
        <dbReference type="Proteomes" id="UP000244168"/>
    </source>
</evidence>
<dbReference type="RefSeq" id="WP_107828186.1">
    <property type="nucleotide sequence ID" value="NZ_CP160205.1"/>
</dbReference>
<dbReference type="GO" id="GO:0008932">
    <property type="term" value="F:lytic endotransglycosylase activity"/>
    <property type="evidence" value="ECO:0007669"/>
    <property type="project" value="TreeGrafter"/>
</dbReference>
<dbReference type="PROSITE" id="PS51782">
    <property type="entry name" value="LYSM"/>
    <property type="match status" value="2"/>
</dbReference>
<gene>
    <name evidence="4" type="ORF">C8P68_103153</name>
</gene>
<feature type="domain" description="LysM" evidence="3">
    <location>
        <begin position="210"/>
        <end position="253"/>
    </location>
</feature>
<feature type="compositionally biased region" description="Low complexity" evidence="1">
    <location>
        <begin position="168"/>
        <end position="204"/>
    </location>
</feature>
<feature type="region of interest" description="Disordered" evidence="1">
    <location>
        <begin position="148"/>
        <end position="204"/>
    </location>
</feature>
<protein>
    <submittedName>
        <fullName evidence="4">LysM domain-containing protein</fullName>
    </submittedName>
</protein>
<organism evidence="4 5">
    <name type="scientific">Mucilaginibacter yixingensis</name>
    <dbReference type="NCBI Taxonomy" id="1295612"/>
    <lineage>
        <taxon>Bacteria</taxon>
        <taxon>Pseudomonadati</taxon>
        <taxon>Bacteroidota</taxon>
        <taxon>Sphingobacteriia</taxon>
        <taxon>Sphingobacteriales</taxon>
        <taxon>Sphingobacteriaceae</taxon>
        <taxon>Mucilaginibacter</taxon>
    </lineage>
</organism>
<keyword evidence="2" id="KW-0732">Signal</keyword>
<dbReference type="Gene3D" id="3.10.350.10">
    <property type="entry name" value="LysM domain"/>
    <property type="match status" value="3"/>
</dbReference>
<dbReference type="OrthoDB" id="2149800at2"/>
<dbReference type="Proteomes" id="UP000244168">
    <property type="component" value="Unassembled WGS sequence"/>
</dbReference>
<reference evidence="4 5" key="1">
    <citation type="submission" date="2018-04" db="EMBL/GenBank/DDBJ databases">
        <title>Genomic Encyclopedia of Archaeal and Bacterial Type Strains, Phase II (KMG-II): from individual species to whole genera.</title>
        <authorList>
            <person name="Goeker M."/>
        </authorList>
    </citation>
    <scope>NUCLEOTIDE SEQUENCE [LARGE SCALE GENOMIC DNA]</scope>
    <source>
        <strain evidence="4 5">DSM 26809</strain>
    </source>
</reference>
<dbReference type="CDD" id="cd00118">
    <property type="entry name" value="LysM"/>
    <property type="match status" value="2"/>
</dbReference>
<dbReference type="InterPro" id="IPR036779">
    <property type="entry name" value="LysM_dom_sf"/>
</dbReference>
<evidence type="ECO:0000313" key="4">
    <source>
        <dbReference type="EMBL" id="PTQ97994.1"/>
    </source>
</evidence>
<dbReference type="InterPro" id="IPR036908">
    <property type="entry name" value="RlpA-like_sf"/>
</dbReference>
<proteinExistence type="predicted"/>
<feature type="signal peptide" evidence="2">
    <location>
        <begin position="1"/>
        <end position="20"/>
    </location>
</feature>
<dbReference type="PANTHER" id="PTHR33734:SF22">
    <property type="entry name" value="MEMBRANE-BOUND LYTIC MUREIN TRANSGLYCOSYLASE D"/>
    <property type="match status" value="1"/>
</dbReference>
<comment type="caution">
    <text evidence="4">The sequence shown here is derived from an EMBL/GenBank/DDBJ whole genome shotgun (WGS) entry which is preliminary data.</text>
</comment>
<feature type="chain" id="PRO_5015413638" evidence="2">
    <location>
        <begin position="21"/>
        <end position="389"/>
    </location>
</feature>
<sequence>MRFKIFLFVPLLITVNHVFAKPVFDSVGVENQNGKKIILHKIEPKETYFAVGRRYDVKPNIIIQFNNNAVLKPGMTIKVPTERPFEESAPKKAAVAAAPAKTEQYKVSPHETLYSIAKRFGTTVDEVKRQNNLTSDVLTPGEILTFTTGGSAPVKPVAQQESKPVESKPAQVVQQAPQPVKQEPAKQQPVQQAPQPAQQAQQPVDLHNTQQYKVSAGETLYTIAKRFGTSVEDITNLNKLTTTSLSPGQILTVRSGMPPASAQPIVAKADTTSVAGDSVNVDHDMRANRYGLFMKNEKGSAVSMDDPGFDPNKKLVLHRTAPIGTVIKITNPMTNRTTFAKVVGTFTDNENTKDAILVVTKNVADALGVLDKKFRVNISYGVPTNDQQQ</sequence>
<evidence type="ECO:0000256" key="2">
    <source>
        <dbReference type="SAM" id="SignalP"/>
    </source>
</evidence>
<dbReference type="EMBL" id="QAOQ01000003">
    <property type="protein sequence ID" value="PTQ97994.1"/>
    <property type="molecule type" value="Genomic_DNA"/>
</dbReference>
<dbReference type="InterPro" id="IPR018392">
    <property type="entry name" value="LysM"/>
</dbReference>
<dbReference type="AlphaFoldDB" id="A0A2T5JAV5"/>
<feature type="domain" description="LysM" evidence="3">
    <location>
        <begin position="103"/>
        <end position="146"/>
    </location>
</feature>
<dbReference type="Gene3D" id="2.40.40.10">
    <property type="entry name" value="RlpA-like domain"/>
    <property type="match status" value="1"/>
</dbReference>
<evidence type="ECO:0000259" key="3">
    <source>
        <dbReference type="PROSITE" id="PS51782"/>
    </source>
</evidence>
<keyword evidence="5" id="KW-1185">Reference proteome</keyword>
<accession>A0A2T5JAV5</accession>
<dbReference type="SUPFAM" id="SSF54106">
    <property type="entry name" value="LysM domain"/>
    <property type="match status" value="2"/>
</dbReference>
<dbReference type="PANTHER" id="PTHR33734">
    <property type="entry name" value="LYSM DOMAIN-CONTAINING GPI-ANCHORED PROTEIN 2"/>
    <property type="match status" value="1"/>
</dbReference>
<dbReference type="Pfam" id="PF01476">
    <property type="entry name" value="LysM"/>
    <property type="match status" value="3"/>
</dbReference>
<name>A0A2T5JAV5_9SPHI</name>
<evidence type="ECO:0000256" key="1">
    <source>
        <dbReference type="SAM" id="MobiDB-lite"/>
    </source>
</evidence>